<feature type="site" description="Lowers pKa of active site Tyr" evidence="4">
    <location>
        <position position="91"/>
    </location>
</feature>
<accession>A0A8D0GI83</accession>
<feature type="binding site" evidence="3">
    <location>
        <position position="124"/>
    </location>
    <ligand>
        <name>substrate</name>
    </ligand>
</feature>
<dbReference type="FunFam" id="3.20.20.100:FF:000002">
    <property type="entry name" value="2,5-diketo-D-gluconic acid reductase A"/>
    <property type="match status" value="1"/>
</dbReference>
<dbReference type="AlphaFoldDB" id="A0A8D0GI83"/>
<feature type="domain" description="NADP-dependent oxidoreductase" evidence="5">
    <location>
        <begin position="28"/>
        <end position="282"/>
    </location>
</feature>
<evidence type="ECO:0000256" key="4">
    <source>
        <dbReference type="PIRSR" id="PIRSR000097-3"/>
    </source>
</evidence>
<dbReference type="GO" id="GO:0016616">
    <property type="term" value="F:oxidoreductase activity, acting on the CH-OH group of donors, NAD or NADP as acceptor"/>
    <property type="evidence" value="ECO:0007669"/>
    <property type="project" value="UniProtKB-ARBA"/>
</dbReference>
<evidence type="ECO:0000313" key="6">
    <source>
        <dbReference type="Ensembl" id="ENSSPUP00000007219.1"/>
    </source>
</evidence>
<dbReference type="SUPFAM" id="SSF51430">
    <property type="entry name" value="NAD(P)-linked oxidoreductase"/>
    <property type="match status" value="1"/>
</dbReference>
<protein>
    <recommendedName>
        <fullName evidence="5">NADP-dependent oxidoreductase domain-containing protein</fullName>
    </recommendedName>
</protein>
<keyword evidence="7" id="KW-1185">Reference proteome</keyword>
<dbReference type="Ensembl" id="ENSSPUT00000007695.1">
    <property type="protein sequence ID" value="ENSSPUP00000007219.1"/>
    <property type="gene ID" value="ENSSPUG00000005590.1"/>
</dbReference>
<reference evidence="6" key="2">
    <citation type="submission" date="2025-09" db="UniProtKB">
        <authorList>
            <consortium name="Ensembl"/>
        </authorList>
    </citation>
    <scope>IDENTIFICATION</scope>
</reference>
<evidence type="ECO:0000256" key="2">
    <source>
        <dbReference type="PIRSR" id="PIRSR000097-1"/>
    </source>
</evidence>
<dbReference type="Proteomes" id="UP000694392">
    <property type="component" value="Unplaced"/>
</dbReference>
<dbReference type="OMA" id="PRIHLGV"/>
<keyword evidence="1" id="KW-0560">Oxidoreductase</keyword>
<evidence type="ECO:0000256" key="1">
    <source>
        <dbReference type="ARBA" id="ARBA00023002"/>
    </source>
</evidence>
<feature type="active site" description="Proton donor" evidence="2">
    <location>
        <position position="62"/>
    </location>
</feature>
<evidence type="ECO:0000259" key="5">
    <source>
        <dbReference type="Pfam" id="PF00248"/>
    </source>
</evidence>
<dbReference type="Gene3D" id="3.20.20.100">
    <property type="entry name" value="NADP-dependent oxidoreductase domain"/>
    <property type="match status" value="1"/>
</dbReference>
<organism evidence="6 7">
    <name type="scientific">Sphenodon punctatus</name>
    <name type="common">Tuatara</name>
    <name type="synonym">Hatteria punctata</name>
    <dbReference type="NCBI Taxonomy" id="8508"/>
    <lineage>
        <taxon>Eukaryota</taxon>
        <taxon>Metazoa</taxon>
        <taxon>Chordata</taxon>
        <taxon>Craniata</taxon>
        <taxon>Vertebrata</taxon>
        <taxon>Euteleostomi</taxon>
        <taxon>Lepidosauria</taxon>
        <taxon>Sphenodontia</taxon>
        <taxon>Sphenodontidae</taxon>
        <taxon>Sphenodon</taxon>
    </lineage>
</organism>
<dbReference type="PRINTS" id="PR00069">
    <property type="entry name" value="ALDKETRDTASE"/>
</dbReference>
<evidence type="ECO:0000313" key="7">
    <source>
        <dbReference type="Proteomes" id="UP000694392"/>
    </source>
</evidence>
<dbReference type="InterPro" id="IPR036812">
    <property type="entry name" value="NAD(P)_OxRdtase_dom_sf"/>
</dbReference>
<dbReference type="PANTHER" id="PTHR43827">
    <property type="entry name" value="2,5-DIKETO-D-GLUCONIC ACID REDUCTASE"/>
    <property type="match status" value="1"/>
</dbReference>
<sequence length="298" mass="32805">MQGESGPAAPWGPEHTVLLNSGLPMPLLGLGTFRLQGAEPVHHSLAAALGHGYRSVDTAAVYGNEAEIRRALDKLLPRQGLTRRDIFLTSKLGPRDQGETAAEAACLHSLQELGCDYLDLYLIHWPGTQGRPQGDEGNRERRWQSWQALERLHQAGKLRAIGVSNYTPGHLRELLAGCRVPPAVLQVEFHPELAQPELLALCRRENIHLQAYSSLGTGQLVGRLEVGRVAERLSRSPAQVLLRWAVQQGVGVIPKSANPARVVENAQLWGWELGPEDMEELGAMDCGRRYCWDPRGVV</sequence>
<dbReference type="PIRSF" id="PIRSF000097">
    <property type="entry name" value="AKR"/>
    <property type="match status" value="1"/>
</dbReference>
<dbReference type="InterPro" id="IPR020471">
    <property type="entry name" value="AKR"/>
</dbReference>
<dbReference type="InterPro" id="IPR023210">
    <property type="entry name" value="NADP_OxRdtase_dom"/>
</dbReference>
<dbReference type="CDD" id="cd19136">
    <property type="entry name" value="AKR_DrGR-like"/>
    <property type="match status" value="1"/>
</dbReference>
<proteinExistence type="predicted"/>
<dbReference type="GeneTree" id="ENSGT00940000164916"/>
<dbReference type="PANTHER" id="PTHR43827:SF11">
    <property type="entry name" value="GLYOXAL REDUCTASE-LIKE"/>
    <property type="match status" value="1"/>
</dbReference>
<name>A0A8D0GI83_SPHPU</name>
<reference evidence="6" key="1">
    <citation type="submission" date="2025-08" db="UniProtKB">
        <authorList>
            <consortium name="Ensembl"/>
        </authorList>
    </citation>
    <scope>IDENTIFICATION</scope>
</reference>
<dbReference type="Pfam" id="PF00248">
    <property type="entry name" value="Aldo_ket_red"/>
    <property type="match status" value="1"/>
</dbReference>
<evidence type="ECO:0000256" key="3">
    <source>
        <dbReference type="PIRSR" id="PIRSR000097-2"/>
    </source>
</evidence>